<proteinExistence type="predicted"/>
<gene>
    <name evidence="1" type="ORF">CSSPTR1EN2_LOCUS7365</name>
</gene>
<protein>
    <submittedName>
        <fullName evidence="1">Uncharacterized protein</fullName>
    </submittedName>
</protein>
<sequence length="136" mass="15314">MAIDMMTASAIIMDLSRLLHASLPPQEVFLSCEDGLLFKAFKRLQLPVWICRIILSAEEGLSTPRDEFLPVSFQFACRSCFPPQLGIVTLQSLPRDLITRITDADSGSTVSRAHLLFFVHEEIDETDTVRINHHVC</sequence>
<keyword evidence="2" id="KW-1185">Reference proteome</keyword>
<accession>A0ABP0TT64</accession>
<evidence type="ECO:0000313" key="1">
    <source>
        <dbReference type="EMBL" id="CAK9204396.1"/>
    </source>
</evidence>
<name>A0ABP0TT64_9BRYO</name>
<organism evidence="1 2">
    <name type="scientific">Sphagnum troendelagicum</name>
    <dbReference type="NCBI Taxonomy" id="128251"/>
    <lineage>
        <taxon>Eukaryota</taxon>
        <taxon>Viridiplantae</taxon>
        <taxon>Streptophyta</taxon>
        <taxon>Embryophyta</taxon>
        <taxon>Bryophyta</taxon>
        <taxon>Sphagnophytina</taxon>
        <taxon>Sphagnopsida</taxon>
        <taxon>Sphagnales</taxon>
        <taxon>Sphagnaceae</taxon>
        <taxon>Sphagnum</taxon>
    </lineage>
</organism>
<reference evidence="1" key="1">
    <citation type="submission" date="2024-02" db="EMBL/GenBank/DDBJ databases">
        <authorList>
            <consortium name="ELIXIR-Norway"/>
            <consortium name="Elixir Norway"/>
        </authorList>
    </citation>
    <scope>NUCLEOTIDE SEQUENCE</scope>
</reference>
<dbReference type="EMBL" id="OZ019906">
    <property type="protein sequence ID" value="CAK9204396.1"/>
    <property type="molecule type" value="Genomic_DNA"/>
</dbReference>
<evidence type="ECO:0000313" key="2">
    <source>
        <dbReference type="Proteomes" id="UP001497512"/>
    </source>
</evidence>
<dbReference type="Proteomes" id="UP001497512">
    <property type="component" value="Chromosome 14"/>
</dbReference>